<keyword evidence="2" id="KW-1185">Reference proteome</keyword>
<gene>
    <name evidence="1" type="ORF">AVEN_95965_1</name>
</gene>
<dbReference type="Proteomes" id="UP000499080">
    <property type="component" value="Unassembled WGS sequence"/>
</dbReference>
<comment type="caution">
    <text evidence="1">The sequence shown here is derived from an EMBL/GenBank/DDBJ whole genome shotgun (WGS) entry which is preliminary data.</text>
</comment>
<reference evidence="1 2" key="1">
    <citation type="journal article" date="2019" name="Sci. Rep.">
        <title>Orb-weaving spider Araneus ventricosus genome elucidates the spidroin gene catalogue.</title>
        <authorList>
            <person name="Kono N."/>
            <person name="Nakamura H."/>
            <person name="Ohtoshi R."/>
            <person name="Moran D.A.P."/>
            <person name="Shinohara A."/>
            <person name="Yoshida Y."/>
            <person name="Fujiwara M."/>
            <person name="Mori M."/>
            <person name="Tomita M."/>
            <person name="Arakawa K."/>
        </authorList>
    </citation>
    <scope>NUCLEOTIDE SEQUENCE [LARGE SCALE GENOMIC DNA]</scope>
</reference>
<proteinExistence type="predicted"/>
<feature type="non-terminal residue" evidence="1">
    <location>
        <position position="18"/>
    </location>
</feature>
<evidence type="ECO:0000313" key="2">
    <source>
        <dbReference type="Proteomes" id="UP000499080"/>
    </source>
</evidence>
<name>A0A4Y2L1G3_ARAVE</name>
<sequence>MLTAPGVQKEYVDAQPPD</sequence>
<protein>
    <submittedName>
        <fullName evidence="1">Uncharacterized protein</fullName>
    </submittedName>
</protein>
<dbReference type="EMBL" id="BGPR01116931">
    <property type="protein sequence ID" value="GBN08444.1"/>
    <property type="molecule type" value="Genomic_DNA"/>
</dbReference>
<accession>A0A4Y2L1G3</accession>
<organism evidence="1 2">
    <name type="scientific">Araneus ventricosus</name>
    <name type="common">Orbweaver spider</name>
    <name type="synonym">Epeira ventricosa</name>
    <dbReference type="NCBI Taxonomy" id="182803"/>
    <lineage>
        <taxon>Eukaryota</taxon>
        <taxon>Metazoa</taxon>
        <taxon>Ecdysozoa</taxon>
        <taxon>Arthropoda</taxon>
        <taxon>Chelicerata</taxon>
        <taxon>Arachnida</taxon>
        <taxon>Araneae</taxon>
        <taxon>Araneomorphae</taxon>
        <taxon>Entelegynae</taxon>
        <taxon>Araneoidea</taxon>
        <taxon>Araneidae</taxon>
        <taxon>Araneus</taxon>
    </lineage>
</organism>
<dbReference type="AlphaFoldDB" id="A0A4Y2L1G3"/>
<evidence type="ECO:0000313" key="1">
    <source>
        <dbReference type="EMBL" id="GBN08444.1"/>
    </source>
</evidence>